<dbReference type="Proteomes" id="UP000320176">
    <property type="component" value="Unassembled WGS sequence"/>
</dbReference>
<proteinExistence type="predicted"/>
<reference evidence="1 2" key="1">
    <citation type="submission" date="2019-02" db="EMBL/GenBank/DDBJ databases">
        <title>Deep-cultivation of Planctomycetes and their phenomic and genomic characterization uncovers novel biology.</title>
        <authorList>
            <person name="Wiegand S."/>
            <person name="Jogler M."/>
            <person name="Boedeker C."/>
            <person name="Pinto D."/>
            <person name="Vollmers J."/>
            <person name="Rivas-Marin E."/>
            <person name="Kohn T."/>
            <person name="Peeters S.H."/>
            <person name="Heuer A."/>
            <person name="Rast P."/>
            <person name="Oberbeckmann S."/>
            <person name="Bunk B."/>
            <person name="Jeske O."/>
            <person name="Meyerdierks A."/>
            <person name="Storesund J.E."/>
            <person name="Kallscheuer N."/>
            <person name="Luecker S."/>
            <person name="Lage O.M."/>
            <person name="Pohl T."/>
            <person name="Merkel B.J."/>
            <person name="Hornburger P."/>
            <person name="Mueller R.-W."/>
            <person name="Bruemmer F."/>
            <person name="Labrenz M."/>
            <person name="Spormann A.M."/>
            <person name="Op Den Camp H."/>
            <person name="Overmann J."/>
            <person name="Amann R."/>
            <person name="Jetten M.S.M."/>
            <person name="Mascher T."/>
            <person name="Medema M.H."/>
            <person name="Devos D.P."/>
            <person name="Kaster A.-K."/>
            <person name="Ovreas L."/>
            <person name="Rohde M."/>
            <person name="Galperin M.Y."/>
            <person name="Jogler C."/>
        </authorList>
    </citation>
    <scope>NUCLEOTIDE SEQUENCE [LARGE SCALE GENOMIC DNA]</scope>
    <source>
        <strain evidence="1 2">Pla52n</strain>
    </source>
</reference>
<organism evidence="1 2">
    <name type="scientific">Stieleria varia</name>
    <dbReference type="NCBI Taxonomy" id="2528005"/>
    <lineage>
        <taxon>Bacteria</taxon>
        <taxon>Pseudomonadati</taxon>
        <taxon>Planctomycetota</taxon>
        <taxon>Planctomycetia</taxon>
        <taxon>Pirellulales</taxon>
        <taxon>Pirellulaceae</taxon>
        <taxon>Stieleria</taxon>
    </lineage>
</organism>
<name>A0A5C6AFQ6_9BACT</name>
<evidence type="ECO:0000313" key="1">
    <source>
        <dbReference type="EMBL" id="TWT98270.1"/>
    </source>
</evidence>
<dbReference type="RefSeq" id="WP_146521890.1">
    <property type="nucleotide sequence ID" value="NZ_CP151726.1"/>
</dbReference>
<gene>
    <name evidence="1" type="ORF">Pla52n_47800</name>
</gene>
<evidence type="ECO:0000313" key="2">
    <source>
        <dbReference type="Proteomes" id="UP000320176"/>
    </source>
</evidence>
<dbReference type="AlphaFoldDB" id="A0A5C6AFQ6"/>
<sequence length="162" mass="17800">MITASELAGMFAAHAVWCVSDGDTLIPMLVFTDENGGRQMERLAHDDLGAAVEYGRNKLASNDMDANDAALIYDGRITLGEEKLDALIIEMRTYFSPASVAAFAIPYTPKDSGRFRVHKPKVLAWDNCEDFDLDHAFEAFFAGVAGHEKGSAIWNHSLDESK</sequence>
<accession>A0A5C6AFQ6</accession>
<keyword evidence="2" id="KW-1185">Reference proteome</keyword>
<dbReference type="OrthoDB" id="9152201at2"/>
<protein>
    <submittedName>
        <fullName evidence="1">Uncharacterized protein</fullName>
    </submittedName>
</protein>
<dbReference type="EMBL" id="SJPN01000006">
    <property type="protein sequence ID" value="TWT98270.1"/>
    <property type="molecule type" value="Genomic_DNA"/>
</dbReference>
<comment type="caution">
    <text evidence="1">The sequence shown here is derived from an EMBL/GenBank/DDBJ whole genome shotgun (WGS) entry which is preliminary data.</text>
</comment>